<organism evidence="2">
    <name type="scientific">Sesamum latifolium</name>
    <dbReference type="NCBI Taxonomy" id="2727402"/>
    <lineage>
        <taxon>Eukaryota</taxon>
        <taxon>Viridiplantae</taxon>
        <taxon>Streptophyta</taxon>
        <taxon>Embryophyta</taxon>
        <taxon>Tracheophyta</taxon>
        <taxon>Spermatophyta</taxon>
        <taxon>Magnoliopsida</taxon>
        <taxon>eudicotyledons</taxon>
        <taxon>Gunneridae</taxon>
        <taxon>Pentapetalae</taxon>
        <taxon>asterids</taxon>
        <taxon>lamiids</taxon>
        <taxon>Lamiales</taxon>
        <taxon>Pedaliaceae</taxon>
        <taxon>Sesamum</taxon>
    </lineage>
</organism>
<evidence type="ECO:0000256" key="1">
    <source>
        <dbReference type="SAM" id="MobiDB-lite"/>
    </source>
</evidence>
<accession>A0AAW2WUP3</accession>
<proteinExistence type="predicted"/>
<comment type="caution">
    <text evidence="2">The sequence shown here is derived from an EMBL/GenBank/DDBJ whole genome shotgun (WGS) entry which is preliminary data.</text>
</comment>
<evidence type="ECO:0000313" key="2">
    <source>
        <dbReference type="EMBL" id="KAL0445148.1"/>
    </source>
</evidence>
<dbReference type="EMBL" id="JACGWN010000007">
    <property type="protein sequence ID" value="KAL0445148.1"/>
    <property type="molecule type" value="Genomic_DNA"/>
</dbReference>
<reference evidence="2" key="1">
    <citation type="submission" date="2020-06" db="EMBL/GenBank/DDBJ databases">
        <authorList>
            <person name="Li T."/>
            <person name="Hu X."/>
            <person name="Zhang T."/>
            <person name="Song X."/>
            <person name="Zhang H."/>
            <person name="Dai N."/>
            <person name="Sheng W."/>
            <person name="Hou X."/>
            <person name="Wei L."/>
        </authorList>
    </citation>
    <scope>NUCLEOTIDE SEQUENCE</scope>
    <source>
        <strain evidence="2">KEN1</strain>
        <tissue evidence="2">Leaf</tissue>
    </source>
</reference>
<name>A0AAW2WUP3_9LAMI</name>
<sequence>MPYPTLFIFTNHPPPHHPSTFNAHHSRTRPSAHPQADAGGERKPDEQGLKELGIPGTKGK</sequence>
<dbReference type="AlphaFoldDB" id="A0AAW2WUP3"/>
<feature type="compositionally biased region" description="Basic and acidic residues" evidence="1">
    <location>
        <begin position="39"/>
        <end position="49"/>
    </location>
</feature>
<reference evidence="2" key="2">
    <citation type="journal article" date="2024" name="Plant">
        <title>Genomic evolution and insights into agronomic trait innovations of Sesamum species.</title>
        <authorList>
            <person name="Miao H."/>
            <person name="Wang L."/>
            <person name="Qu L."/>
            <person name="Liu H."/>
            <person name="Sun Y."/>
            <person name="Le M."/>
            <person name="Wang Q."/>
            <person name="Wei S."/>
            <person name="Zheng Y."/>
            <person name="Lin W."/>
            <person name="Duan Y."/>
            <person name="Cao H."/>
            <person name="Xiong S."/>
            <person name="Wang X."/>
            <person name="Wei L."/>
            <person name="Li C."/>
            <person name="Ma Q."/>
            <person name="Ju M."/>
            <person name="Zhao R."/>
            <person name="Li G."/>
            <person name="Mu C."/>
            <person name="Tian Q."/>
            <person name="Mei H."/>
            <person name="Zhang T."/>
            <person name="Gao T."/>
            <person name="Zhang H."/>
        </authorList>
    </citation>
    <scope>NUCLEOTIDE SEQUENCE</scope>
    <source>
        <strain evidence="2">KEN1</strain>
    </source>
</reference>
<feature type="region of interest" description="Disordered" evidence="1">
    <location>
        <begin position="1"/>
        <end position="60"/>
    </location>
</feature>
<protein>
    <submittedName>
        <fullName evidence="2">Uncharacterized protein</fullName>
    </submittedName>
</protein>
<gene>
    <name evidence="2" type="ORF">Slati_2237500</name>
</gene>